<sequence length="212" mass="24341">MKPIVIVLFLILISCKNQDSKQIKEPTFLTIPENLQSGFDSLAKKITPDKQYQYWHYATYHQEYGSGKETYTIIAQGGDTLLRKSVNTKINPLETKGLFEGGHPGFRSNYLVVIEGGKIKYLDSMEQLRDFIGKIDNLEEALLFAKSYDYSIGIKSTGKVYYFKNNVFTLHLVHYQDYYFRPKGELVELTIITDGFIKTKSLGLYCQGRDCL</sequence>
<dbReference type="PROSITE" id="PS51257">
    <property type="entry name" value="PROKAR_LIPOPROTEIN"/>
    <property type="match status" value="1"/>
</dbReference>
<name>A0ABY5IP16_9FLAO</name>
<protein>
    <submittedName>
        <fullName evidence="1">Uncharacterized protein</fullName>
    </submittedName>
</protein>
<dbReference type="EMBL" id="CP101751">
    <property type="protein sequence ID" value="UUC44578.1"/>
    <property type="molecule type" value="Genomic_DNA"/>
</dbReference>
<organism evidence="1 2">
    <name type="scientific">Flavobacterium cerinum</name>
    <dbReference type="NCBI Taxonomy" id="2502784"/>
    <lineage>
        <taxon>Bacteria</taxon>
        <taxon>Pseudomonadati</taxon>
        <taxon>Bacteroidota</taxon>
        <taxon>Flavobacteriia</taxon>
        <taxon>Flavobacteriales</taxon>
        <taxon>Flavobacteriaceae</taxon>
        <taxon>Flavobacterium</taxon>
    </lineage>
</organism>
<dbReference type="RefSeq" id="WP_256550257.1">
    <property type="nucleotide sequence ID" value="NZ_CP101751.1"/>
</dbReference>
<proteinExistence type="predicted"/>
<evidence type="ECO:0000313" key="2">
    <source>
        <dbReference type="Proteomes" id="UP001059844"/>
    </source>
</evidence>
<dbReference type="Proteomes" id="UP001059844">
    <property type="component" value="Chromosome"/>
</dbReference>
<evidence type="ECO:0000313" key="1">
    <source>
        <dbReference type="EMBL" id="UUC44578.1"/>
    </source>
</evidence>
<keyword evidence="2" id="KW-1185">Reference proteome</keyword>
<reference evidence="1" key="1">
    <citation type="submission" date="2022-07" db="EMBL/GenBank/DDBJ databases">
        <title>Isolation, identification, and degradation of a PFOSA degrading strain from sewage treatment plant.</title>
        <authorList>
            <person name="Zhang L."/>
            <person name="Huo Y."/>
        </authorList>
    </citation>
    <scope>NUCLEOTIDE SEQUENCE</scope>
    <source>
        <strain evidence="1">C1</strain>
    </source>
</reference>
<accession>A0ABY5IP16</accession>
<gene>
    <name evidence="1" type="ORF">NOX80_13160</name>
</gene>